<proteinExistence type="predicted"/>
<keyword evidence="1" id="KW-0812">Transmembrane</keyword>
<evidence type="ECO:0000313" key="2">
    <source>
        <dbReference type="EMBL" id="KTD78294.1"/>
    </source>
</evidence>
<dbReference type="EMBL" id="LNZC01000020">
    <property type="protein sequence ID" value="KTD78294.1"/>
    <property type="molecule type" value="Genomic_DNA"/>
</dbReference>
<comment type="caution">
    <text evidence="2">The sequence shown here is derived from an EMBL/GenBank/DDBJ whole genome shotgun (WGS) entry which is preliminary data.</text>
</comment>
<evidence type="ECO:0000313" key="3">
    <source>
        <dbReference type="Proteomes" id="UP000054662"/>
    </source>
</evidence>
<dbReference type="OrthoDB" id="9959389at2"/>
<keyword evidence="1" id="KW-1133">Transmembrane helix</keyword>
<accession>A0A0W1AAC2</accession>
<feature type="transmembrane region" description="Helical" evidence="1">
    <location>
        <begin position="62"/>
        <end position="80"/>
    </location>
</feature>
<keyword evidence="3" id="KW-1185">Reference proteome</keyword>
<dbReference type="RefSeq" id="WP_058493479.1">
    <property type="nucleotide sequence ID" value="NZ_CBCRUR010000012.1"/>
</dbReference>
<dbReference type="Proteomes" id="UP000054662">
    <property type="component" value="Unassembled WGS sequence"/>
</dbReference>
<organism evidence="2 3">
    <name type="scientific">Legionella worsleiensis</name>
    <dbReference type="NCBI Taxonomy" id="45076"/>
    <lineage>
        <taxon>Bacteria</taxon>
        <taxon>Pseudomonadati</taxon>
        <taxon>Pseudomonadota</taxon>
        <taxon>Gammaproteobacteria</taxon>
        <taxon>Legionellales</taxon>
        <taxon>Legionellaceae</taxon>
        <taxon>Legionella</taxon>
    </lineage>
</organism>
<dbReference type="AlphaFoldDB" id="A0A0W1AAC2"/>
<name>A0A0W1AAC2_9GAMM</name>
<evidence type="ECO:0000256" key="1">
    <source>
        <dbReference type="SAM" id="Phobius"/>
    </source>
</evidence>
<dbReference type="PATRIC" id="fig|45076.6.peg.1830"/>
<reference evidence="2 3" key="1">
    <citation type="submission" date="2015-11" db="EMBL/GenBank/DDBJ databases">
        <title>Genomic analysis of 38 Legionella species identifies large and diverse effector repertoires.</title>
        <authorList>
            <person name="Burstein D."/>
            <person name="Amaro F."/>
            <person name="Zusman T."/>
            <person name="Lifshitz Z."/>
            <person name="Cohen O."/>
            <person name="Gilbert J.A."/>
            <person name="Pupko T."/>
            <person name="Shuman H.A."/>
            <person name="Segal G."/>
        </authorList>
    </citation>
    <scope>NUCLEOTIDE SEQUENCE [LARGE SCALE GENOMIC DNA]</scope>
    <source>
        <strain evidence="2 3">ATCC 49508</strain>
    </source>
</reference>
<sequence>MTNNRNKNAGKPVLVTHRTNHTATVDSYRQAIGYEAQRRRERNICNAIQKALRCRPGPIENVLFYFTFGMFLTGLVVFTVNEIQYKASSSSTSPDAPDSDELLPCEQDVISPIKHTRSGSITNNTTPSIRMFHSRRPHTPLHDSTLLHKGKALLVRASDGSEHVLFADDSSGHSGHLDDSSIPGIHLDPKYLNSYGHFYIHYIGMNLGIKASSFDKFEMWWHATQLPYKVIHSSPHLQRNALIDHYGYEGFVRHVVASIVSFGYPGSIGRVWNPEWSAMDKQQQNSNMVLKCAEISLYWMKHVQQSRIFILTAEDIVKMREIYESLLYARLPKSSKHFHVNSEMNASLMRVFIDACDSTLSTINKEPTRFEHGKANKAILDEFVRQLTSSIHEFRKMALDDESLAKEEENHSTSVKP</sequence>
<protein>
    <submittedName>
        <fullName evidence="2">Uncharacterized protein</fullName>
    </submittedName>
</protein>
<gene>
    <name evidence="2" type="ORF">Lwor_1689</name>
</gene>
<keyword evidence="1" id="KW-0472">Membrane</keyword>